<dbReference type="PROSITE" id="PS50088">
    <property type="entry name" value="ANK_REPEAT"/>
    <property type="match status" value="1"/>
</dbReference>
<keyword evidence="3" id="KW-0677">Repeat</keyword>
<dbReference type="SUPFAM" id="SSF52047">
    <property type="entry name" value="RNI-like"/>
    <property type="match status" value="2"/>
</dbReference>
<dbReference type="Gene3D" id="3.80.10.10">
    <property type="entry name" value="Ribonuclease Inhibitor"/>
    <property type="match status" value="6"/>
</dbReference>
<dbReference type="SMART" id="SM00368">
    <property type="entry name" value="LRR_RI"/>
    <property type="match status" value="15"/>
</dbReference>
<dbReference type="InterPro" id="IPR001611">
    <property type="entry name" value="Leu-rich_rpt"/>
</dbReference>
<dbReference type="InterPro" id="IPR032675">
    <property type="entry name" value="LRR_dom_sf"/>
</dbReference>
<accession>A0ABS0AX94</accession>
<dbReference type="PROSITE" id="PS50297">
    <property type="entry name" value="ANK_REP_REGION"/>
    <property type="match status" value="1"/>
</dbReference>
<evidence type="ECO:0000256" key="5">
    <source>
        <dbReference type="SAM" id="Coils"/>
    </source>
</evidence>
<protein>
    <recommendedName>
        <fullName evidence="8">Protein-PII uridylyltransferase N-terminal domain-containing protein</fullName>
    </recommendedName>
</protein>
<name>A0ABS0AX94_9BACT</name>
<keyword evidence="7" id="KW-1185">Reference proteome</keyword>
<evidence type="ECO:0000256" key="1">
    <source>
        <dbReference type="ARBA" id="ARBA00022468"/>
    </source>
</evidence>
<reference evidence="6 7" key="1">
    <citation type="submission" date="2020-01" db="EMBL/GenBank/DDBJ databases">
        <title>Draft genome sequence of Cand. Neptunochlamydia vexilliferae K9.</title>
        <authorList>
            <person name="Schulz F."/>
            <person name="Koestlbacher S."/>
            <person name="Wascher F."/>
            <person name="Pizzetti I."/>
            <person name="Horn M."/>
        </authorList>
    </citation>
    <scope>NUCLEOTIDE SEQUENCE [LARGE SCALE GENOMIC DNA]</scope>
    <source>
        <strain evidence="6 7">K9</strain>
    </source>
</reference>
<dbReference type="Pfam" id="PF13516">
    <property type="entry name" value="LRR_6"/>
    <property type="match status" value="7"/>
</dbReference>
<feature type="coiled-coil region" evidence="5">
    <location>
        <begin position="2122"/>
        <end position="2175"/>
    </location>
</feature>
<dbReference type="SUPFAM" id="SSF48403">
    <property type="entry name" value="Ankyrin repeat"/>
    <property type="match status" value="1"/>
</dbReference>
<dbReference type="Gene3D" id="1.25.40.20">
    <property type="entry name" value="Ankyrin repeat-containing domain"/>
    <property type="match status" value="1"/>
</dbReference>
<dbReference type="EMBL" id="JAAEJV010000001">
    <property type="protein sequence ID" value="MBF5058584.1"/>
    <property type="molecule type" value="Genomic_DNA"/>
</dbReference>
<gene>
    <name evidence="6" type="ORF">NEPTK9_000081</name>
</gene>
<dbReference type="InterPro" id="IPR036770">
    <property type="entry name" value="Ankyrin_rpt-contain_sf"/>
</dbReference>
<dbReference type="InterPro" id="IPR027038">
    <property type="entry name" value="RanGap"/>
</dbReference>
<evidence type="ECO:0000256" key="4">
    <source>
        <dbReference type="PROSITE-ProRule" id="PRU00023"/>
    </source>
</evidence>
<dbReference type="PANTHER" id="PTHR24113:SF12">
    <property type="entry name" value="RAN GTPASE-ACTIVATING PROTEIN 1"/>
    <property type="match status" value="1"/>
</dbReference>
<dbReference type="InterPro" id="IPR002110">
    <property type="entry name" value="Ankyrin_rpt"/>
</dbReference>
<evidence type="ECO:0000313" key="7">
    <source>
        <dbReference type="Proteomes" id="UP001194714"/>
    </source>
</evidence>
<evidence type="ECO:0000313" key="6">
    <source>
        <dbReference type="EMBL" id="MBF5058584.1"/>
    </source>
</evidence>
<comment type="caution">
    <text evidence="6">The sequence shown here is derived from an EMBL/GenBank/DDBJ whole genome shotgun (WGS) entry which is preliminary data.</text>
</comment>
<dbReference type="PANTHER" id="PTHR24113">
    <property type="entry name" value="RAN GTPASE-ACTIVATING PROTEIN 1"/>
    <property type="match status" value="1"/>
</dbReference>
<keyword evidence="5" id="KW-0175">Coiled coil</keyword>
<evidence type="ECO:0000256" key="2">
    <source>
        <dbReference type="ARBA" id="ARBA00022614"/>
    </source>
</evidence>
<evidence type="ECO:0000256" key="3">
    <source>
        <dbReference type="ARBA" id="ARBA00022737"/>
    </source>
</evidence>
<keyword evidence="2" id="KW-0433">Leucine-rich repeat</keyword>
<dbReference type="Proteomes" id="UP001194714">
    <property type="component" value="Unassembled WGS sequence"/>
</dbReference>
<proteinExistence type="predicted"/>
<feature type="repeat" description="ANK" evidence="4">
    <location>
        <begin position="117"/>
        <end position="140"/>
    </location>
</feature>
<sequence length="2325" mass="265655">MKIIFSPISLTKEQNMSAISQNKCDLEKWSLVYSFAKTLPFEIDNKSYITSCQRAFESTLKACKEGKWSVIKSSKEIQELSKIWRTSLLIHTILTEEKEIYNQLIKRKITLHITDGYGNTPLHIAAQKGDLNLVKTLLKHLNINCKNFSGKTPIDLAKEAGKNHVANFLDIWGKDVNNPLAEIWQLILVEKKYQQACTKVCILCKDRSKLREDDIKKILDFLHVILPHINSKGYSNLLGGSEPIGNFLAKESSNLPNLKRQFAHDLGLFCAKLALSQSKKDRFERHKEAMNFFATAQKIIPTPETEKEMSQILASYMDTSKRHEYFVDTLHRLIQQPKAKVPNLIEKWILIPIDRLKRIHSSENYHLISSLYQHVFDKFACKDVRPENYLKVPESLRDRIKLKTNPSELSPPGAYASQDYKVHLKKFRENFSRIYGSIKQFQKERTEEFKKIFTEVFFPDIFALIGFPSDSSGPLNYDIRAIGSTATGEVCPYSDIELFILIEKESQRPYFIKFLQILHLQILSLGETKPIRPFSEENSKEGLHLDVIIHQDKKLRNIATPEEFKKFCMEKGNSMFFKSVSLKQSHKKLYHTFISNIPKSKYQQLALYSIAERIKDFDNLSPPRSTINLKEDCVEFLNHLLNDLMLYLGLPPTNTFDAIDILSKKHGFFEPQTTELIKDSLETIYRNRVSLQRYYKEQNDEGLLSTPISDKELSKQLKLTDRNIFYQMYWLILFPLYKHLESRKNRIDLSSSLKKLSLLDKAFRRIPLIEKSKGEAVTQAIANFITQPRSHEKYYRLLSKVDNRDSYRKSYISSLKNKQLIAKLAEVPTPNGTRQRERIDRKVFLENLRAITTETPTFCKVFIPSLKEERFLKKEILHQIFDGKKFKPHPEYTTGDPNCKSKSLHEVSRIQYKNIHFHFKKRPSHPVMEYAIHALTSRIMRTTTPQTELVKFNIDGNTKTSYPVLISETIPGKTLKQVLEENEDRIDHLNERHLTWLLICSTLFRPGDATPSNLILQPDGKIFSIDNEDVFVEPIVQEKAPRWNIQYQKVNKYQKVNFTSILFSRFRHFTLNHSVVRTFINLDMKSILLAWVQDVAAKESLYANIFRKQELERLYEKDKKDRQFVPTLMLFEDDLKALINQSHILQKLLKNSRKATSMDLLDSLITFRGSDVNLTTNHIGPFIRKAYENPPDQYSAIERLQQSTSRDIHQSMNTKDALLASHRKPPTYRQLQEGRYCSLKKAKKAIGETLFLSSGAFVKITDNILEMDFSKLPPSKHAENLNALTVYFQTVIKKPTHVALTGSKALTRETLKPFLHKQLIYLNLRNSPSLNYTHDIVTLCPLLQELYLSDCSEIQALAYHGYTGKSPAQLKHLRHLAISRCPRLTDIHLESYGLKNLRANQSSSLKNLNLKLLKVPQIDIRGCNQLNRKEVIEKIKREIPKKVYDISAETLHSFYTNEETRISISSWNPIGTEGATAIGEVLKNNKTLINLEWYHSQIGANGGKAIGESLKINRTLKHLCIHKGNIGTEGAKRIAVALKTNNVLTSLTLYEDNIGAEGAKAFAEALRTNSVLTHLYLAKNNIGAEGAKVILRGLDFNKALKSLNLSCNNLNDQTGKIFGQMLKVNNTLTYVDLSENKIKAGGARIIGEALKSNNTLESLDLAENNIGAEGANAIGEALKLNNKLASLHLDKNNIGGEGAKAIERGLKLNKSLKKLKLSANNLGVKGLQAVGEMLKTNNTLTEINLSETNAGTEGWEAMGIALKINKTLTYLDLSKSNLRDLGAKTIGTALKINKALTYLRLSENNLRENGAKAIGEALKVNKTLYQLDLSENNLREGGAEAVGEALKVNRTLRFLDLSKNNLREGGAKAIGEALKINKTLYGLTIYDNNLGYNGGKAILESLKVNRSLRNLIIHSNKIGEQVQNEINKLLGKTTEASFFKMFFSNKKNMPNKSTPSEAPKKCEKKKDYSPLFTFNNRSYYLEEPTLGDGACGIHALLGKLYQKQWVFKGLGGGIAEEIQRRAKTAFISKLKAEKEKYRAQTLCCLREFFERRSDYKRECEKWNRGVADKIKNLEKFYYRVMLEAKEDSPLMVLIRDGAAGENGFKETKKSRRWERLTNKELIKELRENKRDCFNALEAIREKLSSFLSPLKTKNLETLTKERVAKNKEASRLEEDFLLSSTSFGKYFAEIAQPSYFLTDKEMELAAYLFEKRLLLFSSNDMAPILYGPHSGDEIAILNEGIHYSRLTLLTKEHPVNEVDDSLLKKSFTEKISALEKINHPLEREIKQLKQEVSISSMSNSQKEGFYKRLNRLSSSSVGSSRSTLQ</sequence>
<dbReference type="Pfam" id="PF13857">
    <property type="entry name" value="Ank_5"/>
    <property type="match status" value="1"/>
</dbReference>
<keyword evidence="1" id="KW-0343">GTPase activation</keyword>
<keyword evidence="4" id="KW-0040">ANK repeat</keyword>
<dbReference type="SMART" id="SM00248">
    <property type="entry name" value="ANK"/>
    <property type="match status" value="3"/>
</dbReference>
<organism evidence="6 7">
    <name type="scientific">Candidatus Neptunichlamydia vexilliferae</name>
    <dbReference type="NCBI Taxonomy" id="1651774"/>
    <lineage>
        <taxon>Bacteria</taxon>
        <taxon>Pseudomonadati</taxon>
        <taxon>Chlamydiota</taxon>
        <taxon>Chlamydiia</taxon>
        <taxon>Parachlamydiales</taxon>
        <taxon>Simkaniaceae</taxon>
        <taxon>Candidatus Neptunichlamydia</taxon>
    </lineage>
</organism>
<evidence type="ECO:0008006" key="8">
    <source>
        <dbReference type="Google" id="ProtNLM"/>
    </source>
</evidence>